<gene>
    <name evidence="1" type="ORF">OIU79_017921</name>
</gene>
<organism evidence="1 2">
    <name type="scientific">Salix purpurea</name>
    <name type="common">Purple osier willow</name>
    <dbReference type="NCBI Taxonomy" id="77065"/>
    <lineage>
        <taxon>Eukaryota</taxon>
        <taxon>Viridiplantae</taxon>
        <taxon>Streptophyta</taxon>
        <taxon>Embryophyta</taxon>
        <taxon>Tracheophyta</taxon>
        <taxon>Spermatophyta</taxon>
        <taxon>Magnoliopsida</taxon>
        <taxon>eudicotyledons</taxon>
        <taxon>Gunneridae</taxon>
        <taxon>Pentapetalae</taxon>
        <taxon>rosids</taxon>
        <taxon>fabids</taxon>
        <taxon>Malpighiales</taxon>
        <taxon>Salicaceae</taxon>
        <taxon>Saliceae</taxon>
        <taxon>Salix</taxon>
    </lineage>
</organism>
<reference evidence="1" key="1">
    <citation type="submission" date="2022-11" db="EMBL/GenBank/DDBJ databases">
        <authorList>
            <person name="Hyden B.L."/>
            <person name="Feng K."/>
            <person name="Yates T."/>
            <person name="Jawdy S."/>
            <person name="Smart L.B."/>
            <person name="Muchero W."/>
        </authorList>
    </citation>
    <scope>NUCLEOTIDE SEQUENCE</scope>
    <source>
        <tissue evidence="1">Shoot tip</tissue>
    </source>
</reference>
<proteinExistence type="predicted"/>
<comment type="caution">
    <text evidence="1">The sequence shown here is derived from an EMBL/GenBank/DDBJ whole genome shotgun (WGS) entry which is preliminary data.</text>
</comment>
<keyword evidence="2" id="KW-1185">Reference proteome</keyword>
<sequence length="103" mass="11062">MIAPAAEHRLMDLVYARQLMNGSGKAYNQITTMPHLTGSGHYVFQASESSKDLGSTTKSSYIYPPGTEALSMVSSLRLPLDLLTISPKLKAPNDKGAIPSPKV</sequence>
<evidence type="ECO:0000313" key="2">
    <source>
        <dbReference type="Proteomes" id="UP001151532"/>
    </source>
</evidence>
<name>A0A9Q0WYP8_SALPP</name>
<dbReference type="EMBL" id="JAPFFK010000002">
    <property type="protein sequence ID" value="KAJ6774623.1"/>
    <property type="molecule type" value="Genomic_DNA"/>
</dbReference>
<protein>
    <submittedName>
        <fullName evidence="1">Uncharacterized protein</fullName>
    </submittedName>
</protein>
<reference evidence="1" key="2">
    <citation type="journal article" date="2023" name="Int. J. Mol. Sci.">
        <title>De Novo Assembly and Annotation of 11 Diverse Shrub Willow (Salix) Genomes Reveals Novel Gene Organization in Sex-Linked Regions.</title>
        <authorList>
            <person name="Hyden B."/>
            <person name="Feng K."/>
            <person name="Yates T.B."/>
            <person name="Jawdy S."/>
            <person name="Cereghino C."/>
            <person name="Smart L.B."/>
            <person name="Muchero W."/>
        </authorList>
    </citation>
    <scope>NUCLEOTIDE SEQUENCE</scope>
    <source>
        <tissue evidence="1">Shoot tip</tissue>
    </source>
</reference>
<dbReference type="AlphaFoldDB" id="A0A9Q0WYP8"/>
<evidence type="ECO:0000313" key="1">
    <source>
        <dbReference type="EMBL" id="KAJ6774623.1"/>
    </source>
</evidence>
<accession>A0A9Q0WYP8</accession>
<dbReference type="Proteomes" id="UP001151532">
    <property type="component" value="Chromosome 5"/>
</dbReference>